<gene>
    <name evidence="1" type="ORF">MESS2_1030180</name>
</gene>
<protein>
    <recommendedName>
        <fullName evidence="3">DUF3102 domain-containing protein</fullName>
    </recommendedName>
</protein>
<name>M5EGR6_9HYPH</name>
<reference evidence="1 2" key="1">
    <citation type="submission" date="2013-02" db="EMBL/GenBank/DDBJ databases">
        <authorList>
            <person name="Genoscope - CEA"/>
        </authorList>
    </citation>
    <scope>NUCLEOTIDE SEQUENCE [LARGE SCALE GENOMIC DNA]</scope>
    <source>
        <strain evidence="1 2">STM 2683</strain>
    </source>
</reference>
<proteinExistence type="predicted"/>
<organism evidence="1 2">
    <name type="scientific">Mesorhizobium metallidurans STM 2683</name>
    <dbReference type="NCBI Taxonomy" id="1297569"/>
    <lineage>
        <taxon>Bacteria</taxon>
        <taxon>Pseudomonadati</taxon>
        <taxon>Pseudomonadota</taxon>
        <taxon>Alphaproteobacteria</taxon>
        <taxon>Hyphomicrobiales</taxon>
        <taxon>Phyllobacteriaceae</taxon>
        <taxon>Mesorhizobium</taxon>
    </lineage>
</organism>
<comment type="caution">
    <text evidence="1">The sequence shown here is derived from an EMBL/GenBank/DDBJ whole genome shotgun (WGS) entry which is preliminary data.</text>
</comment>
<keyword evidence="2" id="KW-1185">Reference proteome</keyword>
<accession>M5EGR6</accession>
<dbReference type="EMBL" id="CAUM01000006">
    <property type="protein sequence ID" value="CCV03323.1"/>
    <property type="molecule type" value="Genomic_DNA"/>
</dbReference>
<dbReference type="RefSeq" id="WP_008872315.1">
    <property type="nucleotide sequence ID" value="NZ_CAUM01000006.1"/>
</dbReference>
<evidence type="ECO:0000313" key="2">
    <source>
        <dbReference type="Proteomes" id="UP000012062"/>
    </source>
</evidence>
<dbReference type="OrthoDB" id="8097345at2"/>
<evidence type="ECO:0000313" key="1">
    <source>
        <dbReference type="EMBL" id="CCV03323.1"/>
    </source>
</evidence>
<sequence length="213" mass="22763">MLKLKSTNPKAILPSVTHIPSPETLEEATNRIHANVKAIEASAAVIRKRAIEIGRDLATVKKHKHGEFGNYLKAEFQMSVRTAQNYMGVAEFVEVNPDTIDVDLPLSALYALAHASVHPDFLEDVKAAIKNGTIPKTGAGVKKAIAAQHAADNVVAMMPADQAGQKVHNSAVHDAVALLRDHLPKATLAKFAKHCATAGWHELAGALKGTMHG</sequence>
<dbReference type="InterPro" id="IPR021451">
    <property type="entry name" value="DUF3102"/>
</dbReference>
<dbReference type="STRING" id="1297569.MESS2_1030180"/>
<dbReference type="Proteomes" id="UP000012062">
    <property type="component" value="Unassembled WGS sequence"/>
</dbReference>
<dbReference type="AlphaFoldDB" id="M5EGR6"/>
<dbReference type="Pfam" id="PF11300">
    <property type="entry name" value="DUF3102"/>
    <property type="match status" value="1"/>
</dbReference>
<evidence type="ECO:0008006" key="3">
    <source>
        <dbReference type="Google" id="ProtNLM"/>
    </source>
</evidence>